<accession>A0A2U3JVG8</accession>
<keyword evidence="1" id="KW-1133">Transmembrane helix</keyword>
<organism evidence="2 3">
    <name type="scientific">Candidatus Desulfosporosinus infrequens</name>
    <dbReference type="NCBI Taxonomy" id="2043169"/>
    <lineage>
        <taxon>Bacteria</taxon>
        <taxon>Bacillati</taxon>
        <taxon>Bacillota</taxon>
        <taxon>Clostridia</taxon>
        <taxon>Eubacteriales</taxon>
        <taxon>Desulfitobacteriaceae</taxon>
        <taxon>Desulfosporosinus</taxon>
    </lineage>
</organism>
<keyword evidence="1" id="KW-0812">Transmembrane</keyword>
<proteinExistence type="predicted"/>
<dbReference type="InterPro" id="IPR018730">
    <property type="entry name" value="DUF2273"/>
</dbReference>
<evidence type="ECO:0008006" key="4">
    <source>
        <dbReference type="Google" id="ProtNLM"/>
    </source>
</evidence>
<protein>
    <recommendedName>
        <fullName evidence="4">Small integral membrane protein</fullName>
    </recommendedName>
</protein>
<name>A0A2U3JVG8_9FIRM</name>
<gene>
    <name evidence="2" type="ORF">SBF1_100017</name>
</gene>
<dbReference type="Proteomes" id="UP000238916">
    <property type="component" value="Unassembled WGS sequence"/>
</dbReference>
<evidence type="ECO:0000313" key="2">
    <source>
        <dbReference type="EMBL" id="SPF31381.1"/>
    </source>
</evidence>
<evidence type="ECO:0000313" key="3">
    <source>
        <dbReference type="Proteomes" id="UP000238916"/>
    </source>
</evidence>
<dbReference type="AlphaFoldDB" id="A0A2U3JVG8"/>
<evidence type="ECO:0000256" key="1">
    <source>
        <dbReference type="SAM" id="Phobius"/>
    </source>
</evidence>
<sequence>MSGFWSNIAEKISRFLVWALGNHPGKLIGTSVGFLLGLLVVTLGFWRTLVLFLFAVLGFVLGKSQDDHEHITAWLERILNKY</sequence>
<dbReference type="Pfam" id="PF10031">
    <property type="entry name" value="DUF2273"/>
    <property type="match status" value="1"/>
</dbReference>
<dbReference type="EMBL" id="OMOF01000002">
    <property type="protein sequence ID" value="SPF31381.1"/>
    <property type="molecule type" value="Genomic_DNA"/>
</dbReference>
<feature type="transmembrane region" description="Helical" evidence="1">
    <location>
        <begin position="34"/>
        <end position="61"/>
    </location>
</feature>
<keyword evidence="1" id="KW-0472">Membrane</keyword>
<reference evidence="3" key="1">
    <citation type="submission" date="2018-02" db="EMBL/GenBank/DDBJ databases">
        <authorList>
            <person name="Hausmann B."/>
        </authorList>
    </citation>
    <scope>NUCLEOTIDE SEQUENCE [LARGE SCALE GENOMIC DNA]</scope>
    <source>
        <strain evidence="3">Peat soil MAG SbF1</strain>
    </source>
</reference>